<evidence type="ECO:0000313" key="3">
    <source>
        <dbReference type="EMBL" id="RDC55969.1"/>
    </source>
</evidence>
<evidence type="ECO:0000256" key="1">
    <source>
        <dbReference type="SAM" id="SignalP"/>
    </source>
</evidence>
<protein>
    <submittedName>
        <fullName evidence="3">DUF4397 domain-containing protein</fullName>
    </submittedName>
</protein>
<dbReference type="Pfam" id="PF14344">
    <property type="entry name" value="DUF4397"/>
    <property type="match status" value="1"/>
</dbReference>
<dbReference type="PROSITE" id="PS51257">
    <property type="entry name" value="PROKAR_LIPOPROTEIN"/>
    <property type="match status" value="1"/>
</dbReference>
<proteinExistence type="predicted"/>
<feature type="signal peptide" evidence="1">
    <location>
        <begin position="1"/>
        <end position="25"/>
    </location>
</feature>
<accession>A0A369PZ40</accession>
<dbReference type="AlphaFoldDB" id="A0A369PZ40"/>
<dbReference type="InterPro" id="IPR025510">
    <property type="entry name" value="DUF4397"/>
</dbReference>
<dbReference type="Proteomes" id="UP000253961">
    <property type="component" value="Unassembled WGS sequence"/>
</dbReference>
<evidence type="ECO:0000313" key="4">
    <source>
        <dbReference type="Proteomes" id="UP000253961"/>
    </source>
</evidence>
<feature type="chain" id="PRO_5016886348" evidence="1">
    <location>
        <begin position="26"/>
        <end position="224"/>
    </location>
</feature>
<dbReference type="RefSeq" id="WP_115403434.1">
    <property type="nucleotide sequence ID" value="NZ_QPKV01000005.1"/>
</dbReference>
<name>A0A369PZ40_9SPHI</name>
<organism evidence="3 4">
    <name type="scientific">Pedobacter chinensis</name>
    <dbReference type="NCBI Taxonomy" id="2282421"/>
    <lineage>
        <taxon>Bacteria</taxon>
        <taxon>Pseudomonadati</taxon>
        <taxon>Bacteroidota</taxon>
        <taxon>Sphingobacteriia</taxon>
        <taxon>Sphingobacteriales</taxon>
        <taxon>Sphingobacteriaceae</taxon>
        <taxon>Pedobacter</taxon>
    </lineage>
</organism>
<sequence>MKTKINKSFIIAVAAVMLFSFSSCKKDSNNVDELNARLSFVNTVEGSAAQDVYINDSKASASAVAYGSSSTNISTSSGNKLIAFKNSGSSTVSASATINAEANTSQTAFLIKQADGNLAVSTYANDNSSASGKVKVRFINVAPLLVGAVNVTTNTGASLISTLAFKAASAYQTIDANTNLNVNVAGSVEVVTIAGSELQAGNIYTIWFDGSSTTKVKYHVILQN</sequence>
<evidence type="ECO:0000259" key="2">
    <source>
        <dbReference type="Pfam" id="PF14344"/>
    </source>
</evidence>
<reference evidence="3 4" key="1">
    <citation type="submission" date="2018-07" db="EMBL/GenBank/DDBJ databases">
        <title>Pedobacter sp. nov., isolated from soil.</title>
        <authorList>
            <person name="Zhou L.Y."/>
            <person name="Du Z.J."/>
        </authorList>
    </citation>
    <scope>NUCLEOTIDE SEQUENCE [LARGE SCALE GENOMIC DNA]</scope>
    <source>
        <strain evidence="3 4">JDX94</strain>
    </source>
</reference>
<gene>
    <name evidence="3" type="ORF">DU508_14030</name>
</gene>
<dbReference type="EMBL" id="QPKV01000005">
    <property type="protein sequence ID" value="RDC55969.1"/>
    <property type="molecule type" value="Genomic_DNA"/>
</dbReference>
<comment type="caution">
    <text evidence="3">The sequence shown here is derived from an EMBL/GenBank/DDBJ whole genome shotgun (WGS) entry which is preliminary data.</text>
</comment>
<keyword evidence="4" id="KW-1185">Reference proteome</keyword>
<feature type="domain" description="DUF4397" evidence="2">
    <location>
        <begin position="36"/>
        <end position="151"/>
    </location>
</feature>
<keyword evidence="1" id="KW-0732">Signal</keyword>
<dbReference type="OrthoDB" id="9792011at2"/>